<dbReference type="GO" id="GO:0070971">
    <property type="term" value="C:endoplasmic reticulum exit site"/>
    <property type="evidence" value="ECO:0007669"/>
    <property type="project" value="TreeGrafter"/>
</dbReference>
<dbReference type="EMBL" id="JAGYWB010000013">
    <property type="protein sequence ID" value="KAI0500987.1"/>
    <property type="molecule type" value="Genomic_DNA"/>
</dbReference>
<sequence length="304" mass="33095">MLAEIGKTSDSLRWVLSSIYEIVRNLYAAYLCRNNGSHCYLHLKKDYPPISRSNTSYDGRPVIIAAMPQNNANGMQKTVPVQEMLQNKTSPSRFGRIGSQFFQKTVSWVSRSRSDRQAKLGESNKFYYDEKLKRWVEEGAEPPEEVTLPPPPKITSFQNGTTEYNINNALKNQNLTANRGSETKSPIPSESSGIPPMSPSPSQFSARRMGGVRSRYVDTFNKGSDSLSNSFQSPSAPAAKPAAAAAKFFVPAAPSNEDVVNASGAGIPETGTDGDLSTSLGTEISFNSPSPPPPPSTINHRKTS</sequence>
<dbReference type="OrthoDB" id="1661410at2759"/>
<keyword evidence="3" id="KW-1185">Reference proteome</keyword>
<feature type="region of interest" description="Disordered" evidence="1">
    <location>
        <begin position="257"/>
        <end position="304"/>
    </location>
</feature>
<proteinExistence type="predicted"/>
<dbReference type="PANTHER" id="PTHR13402:SF6">
    <property type="entry name" value="SECRETORY 16, ISOFORM I"/>
    <property type="match status" value="1"/>
</dbReference>
<dbReference type="GO" id="GO:0070973">
    <property type="term" value="P:protein localization to endoplasmic reticulum exit site"/>
    <property type="evidence" value="ECO:0007669"/>
    <property type="project" value="TreeGrafter"/>
</dbReference>
<evidence type="ECO:0000256" key="1">
    <source>
        <dbReference type="SAM" id="MobiDB-lite"/>
    </source>
</evidence>
<reference evidence="2" key="1">
    <citation type="journal article" date="2022" name="Front. Genet.">
        <title>Chromosome-Scale Assembly of the Dendrobium nobile Genome Provides Insights Into the Molecular Mechanism of the Biosynthesis of the Medicinal Active Ingredient of Dendrobium.</title>
        <authorList>
            <person name="Xu Q."/>
            <person name="Niu S.-C."/>
            <person name="Li K.-L."/>
            <person name="Zheng P.-J."/>
            <person name="Zhang X.-J."/>
            <person name="Jia Y."/>
            <person name="Liu Y."/>
            <person name="Niu Y.-X."/>
            <person name="Yu L.-H."/>
            <person name="Chen D.-F."/>
            <person name="Zhang G.-Q."/>
        </authorList>
    </citation>
    <scope>NUCLEOTIDE SEQUENCE</scope>
    <source>
        <tissue evidence="2">Leaf</tissue>
    </source>
</reference>
<dbReference type="Proteomes" id="UP000829196">
    <property type="component" value="Unassembled WGS sequence"/>
</dbReference>
<feature type="compositionally biased region" description="Low complexity" evidence="1">
    <location>
        <begin position="185"/>
        <end position="195"/>
    </location>
</feature>
<organism evidence="2 3">
    <name type="scientific">Dendrobium nobile</name>
    <name type="common">Orchid</name>
    <dbReference type="NCBI Taxonomy" id="94219"/>
    <lineage>
        <taxon>Eukaryota</taxon>
        <taxon>Viridiplantae</taxon>
        <taxon>Streptophyta</taxon>
        <taxon>Embryophyta</taxon>
        <taxon>Tracheophyta</taxon>
        <taxon>Spermatophyta</taxon>
        <taxon>Magnoliopsida</taxon>
        <taxon>Liliopsida</taxon>
        <taxon>Asparagales</taxon>
        <taxon>Orchidaceae</taxon>
        <taxon>Epidendroideae</taxon>
        <taxon>Malaxideae</taxon>
        <taxon>Dendrobiinae</taxon>
        <taxon>Dendrobium</taxon>
    </lineage>
</organism>
<evidence type="ECO:0000313" key="2">
    <source>
        <dbReference type="EMBL" id="KAI0500987.1"/>
    </source>
</evidence>
<name>A0A8T3AXY0_DENNO</name>
<evidence type="ECO:0000313" key="3">
    <source>
        <dbReference type="Proteomes" id="UP000829196"/>
    </source>
</evidence>
<dbReference type="AlphaFoldDB" id="A0A8T3AXY0"/>
<protein>
    <submittedName>
        <fullName evidence="2">Uncharacterized protein</fullName>
    </submittedName>
</protein>
<feature type="compositionally biased region" description="Polar residues" evidence="1">
    <location>
        <begin position="173"/>
        <end position="184"/>
    </location>
</feature>
<dbReference type="PANTHER" id="PTHR13402">
    <property type="entry name" value="RGPR-RELATED"/>
    <property type="match status" value="1"/>
</dbReference>
<dbReference type="GO" id="GO:0007030">
    <property type="term" value="P:Golgi organization"/>
    <property type="evidence" value="ECO:0007669"/>
    <property type="project" value="TreeGrafter"/>
</dbReference>
<gene>
    <name evidence="2" type="ORF">KFK09_019205</name>
</gene>
<feature type="region of interest" description="Disordered" evidence="1">
    <location>
        <begin position="173"/>
        <end position="209"/>
    </location>
</feature>
<feature type="compositionally biased region" description="Polar residues" evidence="1">
    <location>
        <begin position="275"/>
        <end position="287"/>
    </location>
</feature>
<comment type="caution">
    <text evidence="2">The sequence shown here is derived from an EMBL/GenBank/DDBJ whole genome shotgun (WGS) entry which is preliminary data.</text>
</comment>
<dbReference type="GO" id="GO:0012507">
    <property type="term" value="C:ER to Golgi transport vesicle membrane"/>
    <property type="evidence" value="ECO:0007669"/>
    <property type="project" value="TreeGrafter"/>
</dbReference>
<accession>A0A8T3AXY0</accession>